<organism evidence="5 6">
    <name type="scientific">Clostridium thermosuccinogenes</name>
    <dbReference type="NCBI Taxonomy" id="84032"/>
    <lineage>
        <taxon>Bacteria</taxon>
        <taxon>Bacillati</taxon>
        <taxon>Bacillota</taxon>
        <taxon>Clostridia</taxon>
        <taxon>Eubacteriales</taxon>
        <taxon>Clostridiaceae</taxon>
        <taxon>Clostridium</taxon>
    </lineage>
</organism>
<dbReference type="InterPro" id="IPR050642">
    <property type="entry name" value="PDH_E1_Alpha_Subunit"/>
</dbReference>
<protein>
    <submittedName>
        <fullName evidence="5">Dehydrogenase</fullName>
    </submittedName>
</protein>
<evidence type="ECO:0000256" key="1">
    <source>
        <dbReference type="ARBA" id="ARBA00001964"/>
    </source>
</evidence>
<keyword evidence="2" id="KW-0560">Oxidoreductase</keyword>
<dbReference type="InterPro" id="IPR029061">
    <property type="entry name" value="THDP-binding"/>
</dbReference>
<evidence type="ECO:0000256" key="2">
    <source>
        <dbReference type="ARBA" id="ARBA00023002"/>
    </source>
</evidence>
<dbReference type="SUPFAM" id="SSF52518">
    <property type="entry name" value="Thiamin diphosphate-binding fold (THDP-binding)"/>
    <property type="match status" value="1"/>
</dbReference>
<dbReference type="AlphaFoldDB" id="A0A2K2F5L2"/>
<dbReference type="OrthoDB" id="9766715at2"/>
<dbReference type="PANTHER" id="PTHR11516">
    <property type="entry name" value="PYRUVATE DEHYDROGENASE E1 COMPONENT, ALPHA SUBUNIT BACTERIAL AND ORGANELLAR"/>
    <property type="match status" value="1"/>
</dbReference>
<dbReference type="PANTHER" id="PTHR11516:SF60">
    <property type="entry name" value="PYRUVATE DEHYDROGENASE E1 COMPONENT SUBUNIT ALPHA"/>
    <property type="match status" value="1"/>
</dbReference>
<dbReference type="KEGG" id="cthd:CDO33_15945"/>
<gene>
    <name evidence="5" type="ORF">CDQ84_13725</name>
</gene>
<keyword evidence="6" id="KW-1185">Reference proteome</keyword>
<comment type="cofactor">
    <cofactor evidence="1">
        <name>thiamine diphosphate</name>
        <dbReference type="ChEBI" id="CHEBI:58937"/>
    </cofactor>
</comment>
<accession>A0A2K2F5L2</accession>
<evidence type="ECO:0000259" key="4">
    <source>
        <dbReference type="Pfam" id="PF00676"/>
    </source>
</evidence>
<comment type="caution">
    <text evidence="5">The sequence shown here is derived from an EMBL/GenBank/DDBJ whole genome shotgun (WGS) entry which is preliminary data.</text>
</comment>
<reference evidence="5 6" key="1">
    <citation type="submission" date="2017-06" db="EMBL/GenBank/DDBJ databases">
        <title>Investigating the central metabolism of Clostridium thermosuccinogenes.</title>
        <authorList>
            <person name="Koendjbiharie J.G."/>
            <person name="van Kranenburg R."/>
        </authorList>
    </citation>
    <scope>NUCLEOTIDE SEQUENCE [LARGE SCALE GENOMIC DNA]</scope>
    <source>
        <strain evidence="5 6">DSM 5806</strain>
    </source>
</reference>
<dbReference type="Gene3D" id="3.40.50.970">
    <property type="match status" value="1"/>
</dbReference>
<dbReference type="Pfam" id="PF00676">
    <property type="entry name" value="E1_dh"/>
    <property type="match status" value="1"/>
</dbReference>
<dbReference type="RefSeq" id="WP_103082305.1">
    <property type="nucleotide sequence ID" value="NZ_CP021850.1"/>
</dbReference>
<proteinExistence type="predicted"/>
<evidence type="ECO:0000256" key="3">
    <source>
        <dbReference type="ARBA" id="ARBA00023052"/>
    </source>
</evidence>
<dbReference type="Proteomes" id="UP000236151">
    <property type="component" value="Unassembled WGS sequence"/>
</dbReference>
<sequence length="321" mass="36183">MEKSKLIEMYRTMRLIRLIEQRINDEYKYDEIKTPIHLSIGQEAVAAGVCIHLRKDDYIFGTHRSHSQYIAKGGDIKKMIAELYLRKTGCAYGRGGSMHLVDPDVGILGSSAIVGGSIPLGTGTALASKLLNNDRVTVVFFGDGAVDEGTFHESLNFAALKKLPVVYVCENNFYAINSHQLARQVGDNIYKWAQNYGMPGYQIDGNDVLEVSDYAEKAISRCRNGEGPTLIECLTYRWKGHIGTVDDVGEGYRPKEEYDYWISKCPIKRFTEYLKNMGVLTDELIKNIDQEIYDLIEEAFCFAQNSPKPSPDELLNFVYAD</sequence>
<dbReference type="EMBL" id="NIOJ01000039">
    <property type="protein sequence ID" value="PNT97236.1"/>
    <property type="molecule type" value="Genomic_DNA"/>
</dbReference>
<name>A0A2K2F5L2_9CLOT</name>
<dbReference type="GO" id="GO:0006086">
    <property type="term" value="P:pyruvate decarboxylation to acetyl-CoA"/>
    <property type="evidence" value="ECO:0007669"/>
    <property type="project" value="TreeGrafter"/>
</dbReference>
<evidence type="ECO:0000313" key="5">
    <source>
        <dbReference type="EMBL" id="PNT97236.1"/>
    </source>
</evidence>
<keyword evidence="3" id="KW-0786">Thiamine pyrophosphate</keyword>
<evidence type="ECO:0000313" key="6">
    <source>
        <dbReference type="Proteomes" id="UP000236151"/>
    </source>
</evidence>
<dbReference type="CDD" id="cd02000">
    <property type="entry name" value="TPP_E1_PDC_ADC_BCADC"/>
    <property type="match status" value="1"/>
</dbReference>
<dbReference type="InterPro" id="IPR001017">
    <property type="entry name" value="DH_E1"/>
</dbReference>
<dbReference type="GO" id="GO:0004739">
    <property type="term" value="F:pyruvate dehydrogenase (acetyl-transferring) activity"/>
    <property type="evidence" value="ECO:0007669"/>
    <property type="project" value="TreeGrafter"/>
</dbReference>
<feature type="domain" description="Dehydrogenase E1 component" evidence="4">
    <location>
        <begin position="12"/>
        <end position="311"/>
    </location>
</feature>